<evidence type="ECO:0000256" key="5">
    <source>
        <dbReference type="PROSITE-ProRule" id="PRU00339"/>
    </source>
</evidence>
<dbReference type="PANTHER" id="PTHR47870">
    <property type="entry name" value="CYTOCHROME C-TYPE BIOGENESIS PROTEIN CCMH"/>
    <property type="match status" value="1"/>
</dbReference>
<keyword evidence="6" id="KW-0472">Membrane</keyword>
<keyword evidence="6" id="KW-1133">Transmembrane helix</keyword>
<keyword evidence="12" id="KW-1185">Reference proteome</keyword>
<proteinExistence type="predicted"/>
<dbReference type="SUPFAM" id="SSF48452">
    <property type="entry name" value="TPR-like"/>
    <property type="match status" value="1"/>
</dbReference>
<keyword evidence="2" id="KW-0677">Repeat</keyword>
<name>A0A0L7T2F4_9GAMM</name>
<accession>A0A0L7T2F4</accession>
<evidence type="ECO:0000313" key="12">
    <source>
        <dbReference type="Proteomes" id="UP000037088"/>
    </source>
</evidence>
<dbReference type="Gene3D" id="1.25.40.10">
    <property type="entry name" value="Tetratricopeptide repeat domain"/>
    <property type="match status" value="1"/>
</dbReference>
<evidence type="ECO:0000256" key="3">
    <source>
        <dbReference type="ARBA" id="ARBA00022748"/>
    </source>
</evidence>
<feature type="transmembrane region" description="Helical" evidence="6">
    <location>
        <begin position="87"/>
        <end position="108"/>
    </location>
</feature>
<keyword evidence="4 5" id="KW-0802">TPR repeat</keyword>
<evidence type="ECO:0000259" key="8">
    <source>
        <dbReference type="Pfam" id="PF23914"/>
    </source>
</evidence>
<sequence>MSVFWLTLGVLLLAASALLLIAGWRSRNASAGDRDTLNKAFYHQRLQELEQDEAQGVVAERPEMVRELQQTLLTDIPLSNQAPVRSISRWVLLPGVLAIFIVSLGLYFKVGGLPQLMVWQQVKNDLPALRGRVMDPNGKPLTMEELARLGLGIRSELQNDPHNINDWMMLGRIGMVLNNATTASQAFQHALQLAPNDPAIKLSYAEVLTRSSDPQDNREAELMLQQMLQADKNDLQVLALLAFNAFQQQQYDRAITLWQQMLPLLPAGDRRIERVQRSIEQAKTDSGTQSSKLALTVSLSAEAEKMLHEGGVLYISVSDGVSPVPVAVKKLPLSHFPLSLTLDDSNAMMPERLLSAQHQVQVRVRISRDGTANPQPGDWRGESAVTPYDGHQHLAVEINQQVESAK</sequence>
<dbReference type="EMBL" id="JRXE01000002">
    <property type="protein sequence ID" value="KOC92517.1"/>
    <property type="molecule type" value="Genomic_DNA"/>
</dbReference>
<evidence type="ECO:0000256" key="4">
    <source>
        <dbReference type="ARBA" id="ARBA00022803"/>
    </source>
</evidence>
<evidence type="ECO:0000313" key="10">
    <source>
        <dbReference type="EMBL" id="KOC92517.1"/>
    </source>
</evidence>
<dbReference type="OrthoDB" id="9776053at2"/>
<evidence type="ECO:0000256" key="2">
    <source>
        <dbReference type="ARBA" id="ARBA00022737"/>
    </source>
</evidence>
<dbReference type="InterPro" id="IPR017560">
    <property type="entry name" value="Cyt_c_biogenesis_CcmI"/>
</dbReference>
<dbReference type="GO" id="GO:0030313">
    <property type="term" value="C:cell envelope"/>
    <property type="evidence" value="ECO:0007669"/>
    <property type="project" value="UniProtKB-SubCell"/>
</dbReference>
<dbReference type="NCBIfam" id="TIGR03142">
    <property type="entry name" value="cytochro_ccmI"/>
    <property type="match status" value="1"/>
</dbReference>
<dbReference type="PATRIC" id="fig|1560201.3.peg.382"/>
<dbReference type="PANTHER" id="PTHR47870:SF2">
    <property type="entry name" value="FORMATE-DEPENDENT NITRITE REDUCTASE COMPLEX SUBUNIT NRFF"/>
    <property type="match status" value="1"/>
</dbReference>
<dbReference type="STRING" id="1560201.NG42_01800"/>
<protein>
    <submittedName>
        <fullName evidence="9">Cytochrome C</fullName>
    </submittedName>
</protein>
<keyword evidence="6" id="KW-0812">Transmembrane</keyword>
<comment type="caution">
    <text evidence="9">The sequence shown here is derived from an EMBL/GenBank/DDBJ whole genome shotgun (WGS) entry which is preliminary data.</text>
</comment>
<dbReference type="AlphaFoldDB" id="A0A0L7T2F4"/>
<dbReference type="Proteomes" id="UP000037088">
    <property type="component" value="Unassembled WGS sequence"/>
</dbReference>
<reference evidence="11 12" key="1">
    <citation type="journal article" date="2015" name="Int. J. Syst. Evol. Microbiol.">
        <title>Erwinia iniecta sp. nov., isolated from Russian wheat aphids (Diuraphis noxia).</title>
        <authorList>
            <person name="Campillo T."/>
            <person name="Luna E."/>
            <person name="Portier P."/>
            <person name="Fischer-Le Saux M."/>
            <person name="Lapitan N."/>
            <person name="Tisserat N.A."/>
            <person name="Leach J.E."/>
        </authorList>
    </citation>
    <scope>NUCLEOTIDE SEQUENCE [LARGE SCALE GENOMIC DNA]</scope>
    <source>
        <strain evidence="10 12">B120</strain>
        <strain evidence="9 11">B149</strain>
    </source>
</reference>
<evidence type="ECO:0000256" key="6">
    <source>
        <dbReference type="SAM" id="Phobius"/>
    </source>
</evidence>
<dbReference type="GO" id="GO:0005886">
    <property type="term" value="C:plasma membrane"/>
    <property type="evidence" value="ECO:0007669"/>
    <property type="project" value="TreeGrafter"/>
</dbReference>
<feature type="repeat" description="TPR" evidence="5">
    <location>
        <begin position="164"/>
        <end position="197"/>
    </location>
</feature>
<evidence type="ECO:0000256" key="1">
    <source>
        <dbReference type="ARBA" id="ARBA00004196"/>
    </source>
</evidence>
<dbReference type="InterPro" id="IPR011990">
    <property type="entry name" value="TPR-like_helical_dom_sf"/>
</dbReference>
<evidence type="ECO:0000259" key="7">
    <source>
        <dbReference type="Pfam" id="PF23892"/>
    </source>
</evidence>
<gene>
    <name evidence="10" type="ORF">NG42_01800</name>
    <name evidence="9" type="ORF">NG43_18705</name>
</gene>
<dbReference type="GO" id="GO:0017004">
    <property type="term" value="P:cytochrome complex assembly"/>
    <property type="evidence" value="ECO:0007669"/>
    <property type="project" value="UniProtKB-KW"/>
</dbReference>
<dbReference type="RefSeq" id="WP_052897155.1">
    <property type="nucleotide sequence ID" value="NZ_JRXE01000002.1"/>
</dbReference>
<keyword evidence="3" id="KW-0201">Cytochrome c-type biogenesis</keyword>
<dbReference type="InterPro" id="IPR051263">
    <property type="entry name" value="C-type_cytochrome_biogenesis"/>
</dbReference>
<comment type="subcellular location">
    <subcellularLocation>
        <location evidence="1">Cell envelope</location>
    </subcellularLocation>
</comment>
<dbReference type="Pfam" id="PF23914">
    <property type="entry name" value="TPR_CcmH_CycH"/>
    <property type="match status" value="1"/>
</dbReference>
<dbReference type="InterPro" id="IPR056413">
    <property type="entry name" value="TPR_CcmH_CycH"/>
</dbReference>
<organism evidence="9 11">
    <name type="scientific">Winslowiella iniecta</name>
    <dbReference type="NCBI Taxonomy" id="1560201"/>
    <lineage>
        <taxon>Bacteria</taxon>
        <taxon>Pseudomonadati</taxon>
        <taxon>Pseudomonadota</taxon>
        <taxon>Gammaproteobacteria</taxon>
        <taxon>Enterobacterales</taxon>
        <taxon>Erwiniaceae</taxon>
        <taxon>Winslowiella</taxon>
    </lineage>
</organism>
<dbReference type="Proteomes" id="UP000036851">
    <property type="component" value="Unassembled WGS sequence"/>
</dbReference>
<evidence type="ECO:0000313" key="11">
    <source>
        <dbReference type="Proteomes" id="UP000036851"/>
    </source>
</evidence>
<dbReference type="InterPro" id="IPR019734">
    <property type="entry name" value="TPR_rpt"/>
</dbReference>
<feature type="domain" description="Cytochrome c-type biogenesis protein H TPR" evidence="8">
    <location>
        <begin position="115"/>
        <end position="271"/>
    </location>
</feature>
<dbReference type="InterPro" id="IPR056412">
    <property type="entry name" value="Ig_CycH"/>
</dbReference>
<feature type="domain" description="Cytochrome c-type biogenesis protein H Ig-like" evidence="7">
    <location>
        <begin position="294"/>
        <end position="399"/>
    </location>
</feature>
<dbReference type="EMBL" id="JRXF01000036">
    <property type="protein sequence ID" value="KOC89480.1"/>
    <property type="molecule type" value="Genomic_DNA"/>
</dbReference>
<dbReference type="Pfam" id="PF23892">
    <property type="entry name" value="Ig_CycH"/>
    <property type="match status" value="1"/>
</dbReference>
<dbReference type="PROSITE" id="PS50005">
    <property type="entry name" value="TPR"/>
    <property type="match status" value="1"/>
</dbReference>
<evidence type="ECO:0000313" key="9">
    <source>
        <dbReference type="EMBL" id="KOC89480.1"/>
    </source>
</evidence>